<sequence length="106" mass="12603">MSENLRPDQERHHKKKKNLGCISLKIRKFLCRPHKNFKLNHDDQKYRQREEEVTLPGPVLTYHMVTPGNLALDQITQEQPQSHDEIMNAMKRQEKTKEKPITPHLN</sequence>
<keyword evidence="2" id="KW-1185">Reference proteome</keyword>
<dbReference type="EMBL" id="WTPW01001999">
    <property type="protein sequence ID" value="KAF0403433.1"/>
    <property type="molecule type" value="Genomic_DNA"/>
</dbReference>
<dbReference type="OrthoDB" id="2421148at2759"/>
<proteinExistence type="predicted"/>
<dbReference type="Proteomes" id="UP000439903">
    <property type="component" value="Unassembled WGS sequence"/>
</dbReference>
<accession>A0A8H3X3T5</accession>
<gene>
    <name evidence="1" type="ORF">F8M41_009242</name>
</gene>
<organism evidence="1 2">
    <name type="scientific">Gigaspora margarita</name>
    <dbReference type="NCBI Taxonomy" id="4874"/>
    <lineage>
        <taxon>Eukaryota</taxon>
        <taxon>Fungi</taxon>
        <taxon>Fungi incertae sedis</taxon>
        <taxon>Mucoromycota</taxon>
        <taxon>Glomeromycotina</taxon>
        <taxon>Glomeromycetes</taxon>
        <taxon>Diversisporales</taxon>
        <taxon>Gigasporaceae</taxon>
        <taxon>Gigaspora</taxon>
    </lineage>
</organism>
<protein>
    <submittedName>
        <fullName evidence="1">Uncharacterized protein</fullName>
    </submittedName>
</protein>
<reference evidence="1 2" key="1">
    <citation type="journal article" date="2019" name="Environ. Microbiol.">
        <title>At the nexus of three kingdoms: the genome of the mycorrhizal fungus Gigaspora margarita provides insights into plant, endobacterial and fungal interactions.</title>
        <authorList>
            <person name="Venice F."/>
            <person name="Ghignone S."/>
            <person name="Salvioli di Fossalunga A."/>
            <person name="Amselem J."/>
            <person name="Novero M."/>
            <person name="Xianan X."/>
            <person name="Sedzielewska Toro K."/>
            <person name="Morin E."/>
            <person name="Lipzen A."/>
            <person name="Grigoriev I.V."/>
            <person name="Henrissat B."/>
            <person name="Martin F.M."/>
            <person name="Bonfante P."/>
        </authorList>
    </citation>
    <scope>NUCLEOTIDE SEQUENCE [LARGE SCALE GENOMIC DNA]</scope>
    <source>
        <strain evidence="1 2">BEG34</strain>
    </source>
</reference>
<name>A0A8H3X3T5_GIGMA</name>
<dbReference type="AlphaFoldDB" id="A0A8H3X3T5"/>
<evidence type="ECO:0000313" key="1">
    <source>
        <dbReference type="EMBL" id="KAF0403433.1"/>
    </source>
</evidence>
<comment type="caution">
    <text evidence="1">The sequence shown here is derived from an EMBL/GenBank/DDBJ whole genome shotgun (WGS) entry which is preliminary data.</text>
</comment>
<evidence type="ECO:0000313" key="2">
    <source>
        <dbReference type="Proteomes" id="UP000439903"/>
    </source>
</evidence>